<dbReference type="AlphaFoldDB" id="A0AAY5KSS9"/>
<evidence type="ECO:0000313" key="2">
    <source>
        <dbReference type="Proteomes" id="UP000265140"/>
    </source>
</evidence>
<proteinExistence type="predicted"/>
<reference evidence="1" key="3">
    <citation type="submission" date="2025-09" db="UniProtKB">
        <authorList>
            <consortium name="Ensembl"/>
        </authorList>
    </citation>
    <scope>IDENTIFICATION</scope>
</reference>
<evidence type="ECO:0000313" key="1">
    <source>
        <dbReference type="Ensembl" id="ENSELUP00000091370.1"/>
    </source>
</evidence>
<organism evidence="1 2">
    <name type="scientific">Esox lucius</name>
    <name type="common">Northern pike</name>
    <dbReference type="NCBI Taxonomy" id="8010"/>
    <lineage>
        <taxon>Eukaryota</taxon>
        <taxon>Metazoa</taxon>
        <taxon>Chordata</taxon>
        <taxon>Craniata</taxon>
        <taxon>Vertebrata</taxon>
        <taxon>Euteleostomi</taxon>
        <taxon>Actinopterygii</taxon>
        <taxon>Neopterygii</taxon>
        <taxon>Teleostei</taxon>
        <taxon>Protacanthopterygii</taxon>
        <taxon>Esociformes</taxon>
        <taxon>Esocidae</taxon>
        <taxon>Esox</taxon>
    </lineage>
</organism>
<dbReference type="Proteomes" id="UP000265140">
    <property type="component" value="Chromosome 10"/>
</dbReference>
<name>A0AAY5KSS9_ESOLU</name>
<reference evidence="1" key="2">
    <citation type="submission" date="2025-08" db="UniProtKB">
        <authorList>
            <consortium name="Ensembl"/>
        </authorList>
    </citation>
    <scope>IDENTIFICATION</scope>
</reference>
<accession>A0AAY5KSS9</accession>
<keyword evidence="2" id="KW-1185">Reference proteome</keyword>
<reference evidence="1 2" key="1">
    <citation type="submission" date="2020-02" db="EMBL/GenBank/DDBJ databases">
        <title>Esox lucius (northern pike) genome, fEsoLuc1, primary haplotype.</title>
        <authorList>
            <person name="Myers G."/>
            <person name="Karagic N."/>
            <person name="Meyer A."/>
            <person name="Pippel M."/>
            <person name="Reichard M."/>
            <person name="Winkler S."/>
            <person name="Tracey A."/>
            <person name="Sims Y."/>
            <person name="Howe K."/>
            <person name="Rhie A."/>
            <person name="Formenti G."/>
            <person name="Durbin R."/>
            <person name="Fedrigo O."/>
            <person name="Jarvis E.D."/>
        </authorList>
    </citation>
    <scope>NUCLEOTIDE SEQUENCE [LARGE SCALE GENOMIC DNA]</scope>
</reference>
<sequence length="134" mass="14976">TVKMTTLIVHPFAELDFLNTFKSKSRSLQLAVHVAQTGPDTPHVHPKDCIHSGTTPDQEGSGITRTFVPQYDTEFFSVCGKELRNGKGVQFTRLMGEQRVEEQARRRGPWYQLGHIGLKYTAEVQGVGGVRHQA</sequence>
<dbReference type="Ensembl" id="ENSELUT00000089149.1">
    <property type="protein sequence ID" value="ENSELUP00000091370.1"/>
    <property type="gene ID" value="ENSELUG00000043004.1"/>
</dbReference>
<protein>
    <submittedName>
        <fullName evidence="1">Uncharacterized protein</fullName>
    </submittedName>
</protein>